<evidence type="ECO:0008006" key="3">
    <source>
        <dbReference type="Google" id="ProtNLM"/>
    </source>
</evidence>
<gene>
    <name evidence="1" type="ORF">BS50DRAFT_574792</name>
</gene>
<dbReference type="InterPro" id="IPR027417">
    <property type="entry name" value="P-loop_NTPase"/>
</dbReference>
<keyword evidence="2" id="KW-1185">Reference proteome</keyword>
<reference evidence="1 2" key="1">
    <citation type="journal article" date="2018" name="Front. Microbiol.">
        <title>Genome-Wide Analysis of Corynespora cassiicola Leaf Fall Disease Putative Effectors.</title>
        <authorList>
            <person name="Lopez D."/>
            <person name="Ribeiro S."/>
            <person name="Label P."/>
            <person name="Fumanal B."/>
            <person name="Venisse J.S."/>
            <person name="Kohler A."/>
            <person name="de Oliveira R.R."/>
            <person name="Labutti K."/>
            <person name="Lipzen A."/>
            <person name="Lail K."/>
            <person name="Bauer D."/>
            <person name="Ohm R.A."/>
            <person name="Barry K.W."/>
            <person name="Spatafora J."/>
            <person name="Grigoriev I.V."/>
            <person name="Martin F.M."/>
            <person name="Pujade-Renaud V."/>
        </authorList>
    </citation>
    <scope>NUCLEOTIDE SEQUENCE [LARGE SCALE GENOMIC DNA]</scope>
    <source>
        <strain evidence="1 2">Philippines</strain>
    </source>
</reference>
<sequence>MFNTRVFLVIGRPGTWKLSLLEEVVGELVGTYKCPKSGALTHGIWPTIIDEKQYLFVEIPEFGAADTNDVDNLKNVASCVRAFNKFTKITGVLFLHDCNEYWMSKQGLQTIRWLQCFCGPKFYDRITIITSRGDNRDLEKNTVTSSRGDRLKEEYFMPLTCPPAPLPGAGTLYHAFADYIRTEEDLEPLSEHEFQYNKRNAWIRASIARIYDDYPDIELPDIELQVTTEMKRGVRLLDTEAERTLSLKPYHTIIRANDRWAIVYKNGIDYSIEDWASSYARCLEIPTKVALLDATLKATAEGNANANDILEDFPYLRYWLRVLYAAALAYEQRKQDETVNMAVRVNELMDICSDMGDGLEDLVSLKLNREKMRDEA</sequence>
<dbReference type="Gene3D" id="3.40.50.300">
    <property type="entry name" value="P-loop containing nucleotide triphosphate hydrolases"/>
    <property type="match status" value="1"/>
</dbReference>
<dbReference type="AlphaFoldDB" id="A0A2T2NM62"/>
<dbReference type="STRING" id="1448308.A0A2T2NM62"/>
<accession>A0A2T2NM62</accession>
<evidence type="ECO:0000313" key="2">
    <source>
        <dbReference type="Proteomes" id="UP000240883"/>
    </source>
</evidence>
<dbReference type="OrthoDB" id="8954335at2759"/>
<dbReference type="EMBL" id="KZ678136">
    <property type="protein sequence ID" value="PSN66356.1"/>
    <property type="molecule type" value="Genomic_DNA"/>
</dbReference>
<dbReference type="Proteomes" id="UP000240883">
    <property type="component" value="Unassembled WGS sequence"/>
</dbReference>
<proteinExistence type="predicted"/>
<protein>
    <recommendedName>
        <fullName evidence="3">P-loop containing nucleoside triphosphate hydrolase protein</fullName>
    </recommendedName>
</protein>
<evidence type="ECO:0000313" key="1">
    <source>
        <dbReference type="EMBL" id="PSN66356.1"/>
    </source>
</evidence>
<organism evidence="1 2">
    <name type="scientific">Corynespora cassiicola Philippines</name>
    <dbReference type="NCBI Taxonomy" id="1448308"/>
    <lineage>
        <taxon>Eukaryota</taxon>
        <taxon>Fungi</taxon>
        <taxon>Dikarya</taxon>
        <taxon>Ascomycota</taxon>
        <taxon>Pezizomycotina</taxon>
        <taxon>Dothideomycetes</taxon>
        <taxon>Pleosporomycetidae</taxon>
        <taxon>Pleosporales</taxon>
        <taxon>Corynesporascaceae</taxon>
        <taxon>Corynespora</taxon>
    </lineage>
</organism>
<name>A0A2T2NM62_CORCC</name>